<protein>
    <submittedName>
        <fullName evidence="2">Uncharacterized membrane protein (DUF485 family)</fullName>
    </submittedName>
</protein>
<sequence length="60" mass="6266">MADEKPSGHSASLDLRVGNHLTIKAETRVTTGGLLAIGALVSGIILATVPLVAAARRRRY</sequence>
<dbReference type="RefSeq" id="WP_184520868.1">
    <property type="nucleotide sequence ID" value="NZ_JACIJD010000021.1"/>
</dbReference>
<comment type="caution">
    <text evidence="2">The sequence shown here is derived from an EMBL/GenBank/DDBJ whole genome shotgun (WGS) entry which is preliminary data.</text>
</comment>
<name>A0A840Y696_9PROT</name>
<dbReference type="Proteomes" id="UP000580654">
    <property type="component" value="Unassembled WGS sequence"/>
</dbReference>
<keyword evidence="3" id="KW-1185">Reference proteome</keyword>
<organism evidence="2 3">
    <name type="scientific">Muricoccus pecuniae</name>
    <dbReference type="NCBI Taxonomy" id="693023"/>
    <lineage>
        <taxon>Bacteria</taxon>
        <taxon>Pseudomonadati</taxon>
        <taxon>Pseudomonadota</taxon>
        <taxon>Alphaproteobacteria</taxon>
        <taxon>Acetobacterales</taxon>
        <taxon>Roseomonadaceae</taxon>
        <taxon>Muricoccus</taxon>
    </lineage>
</organism>
<accession>A0A840Y696</accession>
<proteinExistence type="predicted"/>
<evidence type="ECO:0000313" key="3">
    <source>
        <dbReference type="Proteomes" id="UP000580654"/>
    </source>
</evidence>
<feature type="transmembrane region" description="Helical" evidence="1">
    <location>
        <begin position="34"/>
        <end position="55"/>
    </location>
</feature>
<gene>
    <name evidence="2" type="ORF">FHS87_003741</name>
</gene>
<keyword evidence="1" id="KW-1133">Transmembrane helix</keyword>
<evidence type="ECO:0000313" key="2">
    <source>
        <dbReference type="EMBL" id="MBB5695676.1"/>
    </source>
</evidence>
<evidence type="ECO:0000256" key="1">
    <source>
        <dbReference type="SAM" id="Phobius"/>
    </source>
</evidence>
<keyword evidence="1" id="KW-0812">Transmembrane</keyword>
<reference evidence="2 3" key="1">
    <citation type="submission" date="2020-08" db="EMBL/GenBank/DDBJ databases">
        <title>Genomic Encyclopedia of Type Strains, Phase IV (KMG-IV): sequencing the most valuable type-strain genomes for metagenomic binning, comparative biology and taxonomic classification.</title>
        <authorList>
            <person name="Goeker M."/>
        </authorList>
    </citation>
    <scope>NUCLEOTIDE SEQUENCE [LARGE SCALE GENOMIC DNA]</scope>
    <source>
        <strain evidence="2 3">DSM 25622</strain>
    </source>
</reference>
<dbReference type="EMBL" id="JACIJD010000021">
    <property type="protein sequence ID" value="MBB5695676.1"/>
    <property type="molecule type" value="Genomic_DNA"/>
</dbReference>
<keyword evidence="1" id="KW-0472">Membrane</keyword>
<dbReference type="AlphaFoldDB" id="A0A840Y696"/>